<comment type="similarity">
    <text evidence="5">Belongs to the palH/RIM21 family.</text>
</comment>
<comment type="subcellular location">
    <subcellularLocation>
        <location evidence="1">Membrane</location>
        <topology evidence="1">Multi-pass membrane protein</topology>
    </subcellularLocation>
</comment>
<feature type="compositionally biased region" description="Basic and acidic residues" evidence="6">
    <location>
        <begin position="886"/>
        <end position="898"/>
    </location>
</feature>
<evidence type="ECO:0000256" key="5">
    <source>
        <dbReference type="ARBA" id="ARBA00038109"/>
    </source>
</evidence>
<feature type="region of interest" description="Disordered" evidence="6">
    <location>
        <begin position="524"/>
        <end position="716"/>
    </location>
</feature>
<feature type="transmembrane region" description="Helical" evidence="7">
    <location>
        <begin position="255"/>
        <end position="274"/>
    </location>
</feature>
<feature type="region of interest" description="Disordered" evidence="6">
    <location>
        <begin position="378"/>
        <end position="436"/>
    </location>
</feature>
<evidence type="ECO:0000256" key="3">
    <source>
        <dbReference type="ARBA" id="ARBA00022989"/>
    </source>
</evidence>
<feature type="compositionally biased region" description="Polar residues" evidence="6">
    <location>
        <begin position="828"/>
        <end position="837"/>
    </location>
</feature>
<feature type="compositionally biased region" description="Gly residues" evidence="6">
    <location>
        <begin position="809"/>
        <end position="823"/>
    </location>
</feature>
<feature type="compositionally biased region" description="Polar residues" evidence="6">
    <location>
        <begin position="900"/>
        <end position="909"/>
    </location>
</feature>
<evidence type="ECO:0000256" key="6">
    <source>
        <dbReference type="SAM" id="MobiDB-lite"/>
    </source>
</evidence>
<dbReference type="PANTHER" id="PTHR35779">
    <property type="entry name" value="PH-RESPONSE REGULATOR PROTEIN PALH/RIM21"/>
    <property type="match status" value="1"/>
</dbReference>
<dbReference type="AlphaFoldDB" id="A0A9P7QFG1"/>
<feature type="transmembrane region" description="Helical" evidence="7">
    <location>
        <begin position="286"/>
        <end position="309"/>
    </location>
</feature>
<feature type="compositionally biased region" description="Pro residues" evidence="6">
    <location>
        <begin position="583"/>
        <end position="594"/>
    </location>
</feature>
<feature type="transmembrane region" description="Helical" evidence="7">
    <location>
        <begin position="207"/>
        <end position="226"/>
    </location>
</feature>
<name>A0A9P7QFG1_9HYPO</name>
<comment type="caution">
    <text evidence="8">The sequence shown here is derived from an EMBL/GenBank/DDBJ whole genome shotgun (WGS) entry which is preliminary data.</text>
</comment>
<dbReference type="GO" id="GO:0071467">
    <property type="term" value="P:cellular response to pH"/>
    <property type="evidence" value="ECO:0007669"/>
    <property type="project" value="TreeGrafter"/>
</dbReference>
<dbReference type="Proteomes" id="UP000707071">
    <property type="component" value="Unassembled WGS sequence"/>
</dbReference>
<sequence length="909" mass="99175">MSTSSVSSGTASSSLVTTLVSTTLAKTSAAAATASVHAALTSTTFGDSSLSSHDEANQPLVSNYRDPFYASTFPVCYALAATTVTAYMLLIMLFMTPRSFLDGGVVYLGRRSGFTHSSSGGENIGGRPWLQKVAALTVAVSLTIATYDTFKLAALQYSYGVQNAASMQSEVMGSMELRVTRLVSNFFLWLAQAQTLIRLFPRHREKVIIKWVAFCLITLDLIFSAINSFKMGESGTTGLNPAAGSFDHPIPALSYMFQLLLGVLYAAWVIYYSLMKKRYAFYHPLMRNMCVLAMISLTSILIPVVFFILDISRPKFAGWGDYVRWVGAAAASVIVWEWVERIEALEREEKKGGILGREVLDGDDAVLEVSALDYPWDRKRGHRRHGNNGSNNGDSNRNMRNNRNIRSSRNMRNMRNIRNARNIRSGRNRGDDTDALGSVVSHRDRADDAHSYVWPVASGLTSRQRGHHRNAAQDGTTEEPPQRSMAGLFRPPWPVRPSTDLGSLSRPDTPSAASTVYAIRYPPCSEMTARTPEPLARTSESPSSPSHAPAAAPLSSSSSSSSASAAARHIQSHSQQLRQRQPQRPPQSPQPPIPSSSYLPQQRRNSSAVDGWSHDAQLPQTSHVHTDSALPGQHEHHTSPPRTTTSIGRPSNSTVDMEASTQAPAPTRVRHWQELMQTSSSRPSPDAPPQPTATTDTTGAQDANAGTDTRDVSASSRWDIKTRLEMFAATQADRMREKLRPTTDTDSLPVTYIPAPARHDTAPGHVAEDDDGDDDDEEVPRCSTAYDSDAGSDQVRRREQQQQQRDIGLGIGIGIGIGVGPGGEEALSGQQAHSLSSMLPPLWPGVRRHTLSYPDGDDEDDEDDDDDDESCTGGSEDEFSFEEGLEESRRGYSEDDPRSLGSTATESQG</sequence>
<evidence type="ECO:0000313" key="9">
    <source>
        <dbReference type="Proteomes" id="UP000707071"/>
    </source>
</evidence>
<feature type="compositionally biased region" description="Basic and acidic residues" evidence="6">
    <location>
        <begin position="734"/>
        <end position="743"/>
    </location>
</feature>
<dbReference type="GO" id="GO:0005886">
    <property type="term" value="C:plasma membrane"/>
    <property type="evidence" value="ECO:0007669"/>
    <property type="project" value="TreeGrafter"/>
</dbReference>
<evidence type="ECO:0000256" key="2">
    <source>
        <dbReference type="ARBA" id="ARBA00022692"/>
    </source>
</evidence>
<keyword evidence="9" id="KW-1185">Reference proteome</keyword>
<feature type="compositionally biased region" description="Acidic residues" evidence="6">
    <location>
        <begin position="855"/>
        <end position="885"/>
    </location>
</feature>
<feature type="compositionally biased region" description="Acidic residues" evidence="6">
    <location>
        <begin position="768"/>
        <end position="778"/>
    </location>
</feature>
<dbReference type="Pfam" id="PF08733">
    <property type="entry name" value="PalH"/>
    <property type="match status" value="1"/>
</dbReference>
<dbReference type="PANTHER" id="PTHR35779:SF1">
    <property type="entry name" value="PH-RESPONSE REGULATOR PROTEIN PALH_RIM21"/>
    <property type="match status" value="1"/>
</dbReference>
<feature type="compositionally biased region" description="Polar residues" evidence="6">
    <location>
        <begin position="500"/>
        <end position="511"/>
    </location>
</feature>
<keyword evidence="3 7" id="KW-1133">Transmembrane helix</keyword>
<reference evidence="8 9" key="1">
    <citation type="journal article" date="2020" name="bioRxiv">
        <title>Whole genome comparisons of ergot fungi reveals the divergence and evolution of species within the genus Claviceps are the result of varying mechanisms driving genome evolution and host range expansion.</title>
        <authorList>
            <person name="Wyka S.A."/>
            <person name="Mondo S.J."/>
            <person name="Liu M."/>
            <person name="Dettman J."/>
            <person name="Nalam V."/>
            <person name="Broders K.D."/>
        </authorList>
    </citation>
    <scope>NUCLEOTIDE SEQUENCE [LARGE SCALE GENOMIC DNA]</scope>
    <source>
        <strain evidence="8 9">Clav52</strain>
    </source>
</reference>
<feature type="compositionally biased region" description="Polar residues" evidence="6">
    <location>
        <begin position="640"/>
        <end position="664"/>
    </location>
</feature>
<feature type="transmembrane region" description="Helical" evidence="7">
    <location>
        <begin position="68"/>
        <end position="90"/>
    </location>
</feature>
<feature type="compositionally biased region" description="Low complexity" evidence="6">
    <location>
        <begin position="692"/>
        <end position="707"/>
    </location>
</feature>
<proteinExistence type="inferred from homology"/>
<accession>A0A9P7QFG1</accession>
<keyword evidence="4 7" id="KW-0472">Membrane</keyword>
<evidence type="ECO:0000256" key="7">
    <source>
        <dbReference type="SAM" id="Phobius"/>
    </source>
</evidence>
<evidence type="ECO:0000256" key="4">
    <source>
        <dbReference type="ARBA" id="ARBA00023136"/>
    </source>
</evidence>
<evidence type="ECO:0008006" key="10">
    <source>
        <dbReference type="Google" id="ProtNLM"/>
    </source>
</evidence>
<organism evidence="8 9">
    <name type="scientific">Claviceps aff. purpurea</name>
    <dbReference type="NCBI Taxonomy" id="1967640"/>
    <lineage>
        <taxon>Eukaryota</taxon>
        <taxon>Fungi</taxon>
        <taxon>Dikarya</taxon>
        <taxon>Ascomycota</taxon>
        <taxon>Pezizomycotina</taxon>
        <taxon>Sordariomycetes</taxon>
        <taxon>Hypocreomycetidae</taxon>
        <taxon>Hypocreales</taxon>
        <taxon>Clavicipitaceae</taxon>
        <taxon>Claviceps</taxon>
    </lineage>
</organism>
<evidence type="ECO:0000256" key="1">
    <source>
        <dbReference type="ARBA" id="ARBA00004141"/>
    </source>
</evidence>
<dbReference type="EMBL" id="SRRH01000332">
    <property type="protein sequence ID" value="KAG6290975.1"/>
    <property type="molecule type" value="Genomic_DNA"/>
</dbReference>
<feature type="region of interest" description="Disordered" evidence="6">
    <location>
        <begin position="458"/>
        <end position="511"/>
    </location>
</feature>
<dbReference type="InterPro" id="IPR014844">
    <property type="entry name" value="PalH"/>
</dbReference>
<keyword evidence="2 7" id="KW-0812">Transmembrane</keyword>
<feature type="region of interest" description="Disordered" evidence="6">
    <location>
        <begin position="734"/>
        <end position="909"/>
    </location>
</feature>
<gene>
    <name evidence="8" type="ORF">E4U09_004171</name>
</gene>
<feature type="compositionally biased region" description="Low complexity" evidence="6">
    <location>
        <begin position="387"/>
        <end position="425"/>
    </location>
</feature>
<feature type="compositionally biased region" description="Low complexity" evidence="6">
    <location>
        <begin position="539"/>
        <end position="582"/>
    </location>
</feature>
<evidence type="ECO:0000313" key="8">
    <source>
        <dbReference type="EMBL" id="KAG6290975.1"/>
    </source>
</evidence>
<protein>
    <recommendedName>
        <fullName evidence="10">PH signal transduction protein PalH</fullName>
    </recommendedName>
</protein>